<proteinExistence type="predicted"/>
<evidence type="ECO:0000313" key="7">
    <source>
        <dbReference type="EMBL" id="MEA9354987.1"/>
    </source>
</evidence>
<dbReference type="Pfam" id="PF04055">
    <property type="entry name" value="Radical_SAM"/>
    <property type="match status" value="1"/>
</dbReference>
<gene>
    <name evidence="7" type="ORF">SHI21_02180</name>
</gene>
<protein>
    <submittedName>
        <fullName evidence="7">Radical SAM protein</fullName>
    </submittedName>
</protein>
<dbReference type="InterPro" id="IPR007197">
    <property type="entry name" value="rSAM"/>
</dbReference>
<reference evidence="7 8" key="1">
    <citation type="submission" date="2023-11" db="EMBL/GenBank/DDBJ databases">
        <title>A Novel Polar Bacteriovorax (B. antarcticus) Isolated from the Biocrust in Antarctica.</title>
        <authorList>
            <person name="Mun W."/>
            <person name="Choi S.Y."/>
            <person name="Mitchell R.J."/>
        </authorList>
    </citation>
    <scope>NUCLEOTIDE SEQUENCE [LARGE SCALE GENOMIC DNA]</scope>
    <source>
        <strain evidence="7 8">PP10</strain>
    </source>
</reference>
<dbReference type="RefSeq" id="WP_323574477.1">
    <property type="nucleotide sequence ID" value="NZ_JAYGJQ010000001.1"/>
</dbReference>
<accession>A0ABU5VPZ1</accession>
<dbReference type="SFLD" id="SFLDS00029">
    <property type="entry name" value="Radical_SAM"/>
    <property type="match status" value="1"/>
</dbReference>
<dbReference type="EMBL" id="JAYGJQ010000001">
    <property type="protein sequence ID" value="MEA9354987.1"/>
    <property type="molecule type" value="Genomic_DNA"/>
</dbReference>
<keyword evidence="3" id="KW-0479">Metal-binding</keyword>
<dbReference type="PANTHER" id="PTHR11228">
    <property type="entry name" value="RADICAL SAM DOMAIN PROTEIN"/>
    <property type="match status" value="1"/>
</dbReference>
<evidence type="ECO:0000256" key="1">
    <source>
        <dbReference type="ARBA" id="ARBA00001966"/>
    </source>
</evidence>
<evidence type="ECO:0000256" key="3">
    <source>
        <dbReference type="ARBA" id="ARBA00022723"/>
    </source>
</evidence>
<dbReference type="InterPro" id="IPR013785">
    <property type="entry name" value="Aldolase_TIM"/>
</dbReference>
<feature type="domain" description="Radical SAM core" evidence="6">
    <location>
        <begin position="12"/>
        <end position="175"/>
    </location>
</feature>
<dbReference type="SUPFAM" id="SSF102114">
    <property type="entry name" value="Radical SAM enzymes"/>
    <property type="match status" value="1"/>
</dbReference>
<keyword evidence="2" id="KW-0949">S-adenosyl-L-methionine</keyword>
<evidence type="ECO:0000259" key="6">
    <source>
        <dbReference type="Pfam" id="PF04055"/>
    </source>
</evidence>
<dbReference type="PANTHER" id="PTHR11228:SF7">
    <property type="entry name" value="PQQA PEPTIDE CYCLASE"/>
    <property type="match status" value="1"/>
</dbReference>
<comment type="cofactor">
    <cofactor evidence="1">
        <name>[4Fe-4S] cluster</name>
        <dbReference type="ChEBI" id="CHEBI:49883"/>
    </cofactor>
</comment>
<dbReference type="CDD" id="cd01335">
    <property type="entry name" value="Radical_SAM"/>
    <property type="match status" value="1"/>
</dbReference>
<keyword evidence="5" id="KW-0411">Iron-sulfur</keyword>
<comment type="caution">
    <text evidence="7">The sequence shown here is derived from an EMBL/GenBank/DDBJ whole genome shotgun (WGS) entry which is preliminary data.</text>
</comment>
<evidence type="ECO:0000256" key="4">
    <source>
        <dbReference type="ARBA" id="ARBA00023004"/>
    </source>
</evidence>
<evidence type="ECO:0000256" key="5">
    <source>
        <dbReference type="ARBA" id="ARBA00023014"/>
    </source>
</evidence>
<keyword evidence="8" id="KW-1185">Reference proteome</keyword>
<evidence type="ECO:0000313" key="8">
    <source>
        <dbReference type="Proteomes" id="UP001302274"/>
    </source>
</evidence>
<name>A0ABU5VPZ1_9BACT</name>
<dbReference type="InterPro" id="IPR058240">
    <property type="entry name" value="rSAM_sf"/>
</dbReference>
<organism evidence="7 8">
    <name type="scientific">Bacteriovorax antarcticus</name>
    <dbReference type="NCBI Taxonomy" id="3088717"/>
    <lineage>
        <taxon>Bacteria</taxon>
        <taxon>Pseudomonadati</taxon>
        <taxon>Bdellovibrionota</taxon>
        <taxon>Bacteriovoracia</taxon>
        <taxon>Bacteriovoracales</taxon>
        <taxon>Bacteriovoracaceae</taxon>
        <taxon>Bacteriovorax</taxon>
    </lineage>
</organism>
<dbReference type="Proteomes" id="UP001302274">
    <property type="component" value="Unassembled WGS sequence"/>
</dbReference>
<keyword evidence="4" id="KW-0408">Iron</keyword>
<sequence length="360" mass="40701">MLDYNTIETLHIEVTDKCNASCPQCARNQSGGKVNSHLPLVELSLNDIKKIVPVELIHRLKSALFCGNFGDPIVAKETLEILEYFREINSNINLSINTNGSARDVSWWTRLGEVIQNKGNIKFGIDGLADTHALYRKGTDFHKIIRNAEAFIKAGGNAHWDYIVFRHNEHQVEEARALAAQLGFKKFIVKKTGRFFSNSKLEKKDHQDVLDEQNQPIYKIQPPVNPEFHNSSLAREEGLIKQFGSMQSYLETTDVSCKSLQEKSLYVSSEGLIFPCCWTANQMYVWYVPAASTPLHKLLDSHGGPETINAKFNSLESILENPFFKSIQESWSCKSISEGKLQVCAKTCGSSFDQFKDQYL</sequence>
<dbReference type="Gene3D" id="3.20.20.70">
    <property type="entry name" value="Aldolase class I"/>
    <property type="match status" value="1"/>
</dbReference>
<dbReference type="InterPro" id="IPR050377">
    <property type="entry name" value="Radical_SAM_PqqE_MftC-like"/>
</dbReference>
<dbReference type="SFLD" id="SFLDG01067">
    <property type="entry name" value="SPASM/twitch_domain_containing"/>
    <property type="match status" value="1"/>
</dbReference>
<evidence type="ECO:0000256" key="2">
    <source>
        <dbReference type="ARBA" id="ARBA00022691"/>
    </source>
</evidence>